<evidence type="ECO:0000313" key="1">
    <source>
        <dbReference type="EMBL" id="KAG8457392.1"/>
    </source>
</evidence>
<dbReference type="Proteomes" id="UP000751190">
    <property type="component" value="Unassembled WGS sequence"/>
</dbReference>
<proteinExistence type="predicted"/>
<organism evidence="1 2">
    <name type="scientific">Diacronema lutheri</name>
    <name type="common">Unicellular marine alga</name>
    <name type="synonym">Monochrysis lutheri</name>
    <dbReference type="NCBI Taxonomy" id="2081491"/>
    <lineage>
        <taxon>Eukaryota</taxon>
        <taxon>Haptista</taxon>
        <taxon>Haptophyta</taxon>
        <taxon>Pavlovophyceae</taxon>
        <taxon>Pavlovales</taxon>
        <taxon>Pavlovaceae</taxon>
        <taxon>Diacronema</taxon>
    </lineage>
</organism>
<protein>
    <submittedName>
        <fullName evidence="1">Uncharacterized protein</fullName>
    </submittedName>
</protein>
<sequence length="339" mass="36982">MGISTFVQTAHDSELCELQTVDFDSWDERLRETLAVPILRHAYHAAEPHTGATAATLVPPGAPVGMRVVLHPEPLYADSLPEYVDDASRHAWLARESARRYPRAFRRDAAAGDAEAAHTGWALAIEKVVELGEDDVVEAMHEPLLGPFDSCARAWAELRAREAALLAAGHVRHLGEEERGIFGWAEGDEITPPRPHAGTCVLDLDKLAPAIVYACCVALRAAGSVRYAPDARNSELLSPLATHRTDCLLGADVCYGPIRIFFAAELWQLDRELHALSRDAFAASWTPAADGWPAVLGALRKEQLCAEGELEHALGHFEALRAFVHSAAKRGLGMIAHHW</sequence>
<gene>
    <name evidence="1" type="ORF">KFE25_011323</name>
</gene>
<comment type="caution">
    <text evidence="1">The sequence shown here is derived from an EMBL/GenBank/DDBJ whole genome shotgun (WGS) entry which is preliminary data.</text>
</comment>
<name>A0A8J5X718_DIALT</name>
<keyword evidence="2" id="KW-1185">Reference proteome</keyword>
<dbReference type="AlphaFoldDB" id="A0A8J5X718"/>
<reference evidence="1" key="1">
    <citation type="submission" date="2021-05" db="EMBL/GenBank/DDBJ databases">
        <title>The genome of the haptophyte Pavlova lutheri (Diacronema luteri, Pavlovales) - a model for lipid biosynthesis in eukaryotic algae.</title>
        <authorList>
            <person name="Hulatt C.J."/>
            <person name="Posewitz M.C."/>
        </authorList>
    </citation>
    <scope>NUCLEOTIDE SEQUENCE</scope>
    <source>
        <strain evidence="1">NIVA-4/92</strain>
    </source>
</reference>
<dbReference type="EMBL" id="JAGTXO010000071">
    <property type="protein sequence ID" value="KAG8457392.1"/>
    <property type="molecule type" value="Genomic_DNA"/>
</dbReference>
<evidence type="ECO:0000313" key="2">
    <source>
        <dbReference type="Proteomes" id="UP000751190"/>
    </source>
</evidence>
<accession>A0A8J5X718</accession>